<organism evidence="3 4">
    <name type="scientific">Maritalea myrionectae</name>
    <dbReference type="NCBI Taxonomy" id="454601"/>
    <lineage>
        <taxon>Bacteria</taxon>
        <taxon>Pseudomonadati</taxon>
        <taxon>Pseudomonadota</taxon>
        <taxon>Alphaproteobacteria</taxon>
        <taxon>Hyphomicrobiales</taxon>
        <taxon>Devosiaceae</taxon>
        <taxon>Maritalea</taxon>
    </lineage>
</organism>
<feature type="compositionally biased region" description="Low complexity" evidence="1">
    <location>
        <begin position="253"/>
        <end position="287"/>
    </location>
</feature>
<dbReference type="KEGG" id="mmyr:MXMO3_01497"/>
<dbReference type="EMBL" id="CP021330">
    <property type="protein sequence ID" value="AVX04027.1"/>
    <property type="molecule type" value="Genomic_DNA"/>
</dbReference>
<dbReference type="RefSeq" id="WP_117395449.1">
    <property type="nucleotide sequence ID" value="NZ_CP021330.1"/>
</dbReference>
<feature type="compositionally biased region" description="Low complexity" evidence="1">
    <location>
        <begin position="234"/>
        <end position="244"/>
    </location>
</feature>
<gene>
    <name evidence="3" type="ORF">MXMO3_01497</name>
</gene>
<dbReference type="Pfam" id="PF04773">
    <property type="entry name" value="FecR"/>
    <property type="match status" value="1"/>
</dbReference>
<dbReference type="PANTHER" id="PTHR38731">
    <property type="entry name" value="LIPL45-RELATED LIPOPROTEIN-RELATED"/>
    <property type="match status" value="1"/>
</dbReference>
<evidence type="ECO:0000256" key="1">
    <source>
        <dbReference type="SAM" id="MobiDB-lite"/>
    </source>
</evidence>
<dbReference type="STRING" id="1122213.GCA_000423365_01297"/>
<dbReference type="Gene3D" id="2.60.120.1440">
    <property type="match status" value="1"/>
</dbReference>
<feature type="region of interest" description="Disordered" evidence="1">
    <location>
        <begin position="226"/>
        <end position="294"/>
    </location>
</feature>
<dbReference type="AlphaFoldDB" id="A0A2R4MDB3"/>
<sequence>MIRITKLILVFFAFVVPLAVSHGFAEEWVANKLRGGVFVFDDGDWQQIFRGHVVDSSAAIQTAPNARVVFMRGKESIDVRGDTRIRIKDRVGALSTVVEQDFGEITVDVEKQNVQHFAVRAPLLTAVVKGTKFTVKADKNGNAAEVQVRRGRVEVQDNERKVKVDVKAGQRAGRQGGTNAIVEVSGRGSIESFFGMASNKPIANDIAELKAKLGLENAALNASKQLSQSKAKNENANNSNVGGNSNAGGSGSSNGNDKGDAGSNGKSDTGNNNKGNAGSNNKGNAGDNGKGKGR</sequence>
<dbReference type="PANTHER" id="PTHR38731:SF3">
    <property type="entry name" value="BLL6125 PROTEIN"/>
    <property type="match status" value="1"/>
</dbReference>
<keyword evidence="4" id="KW-1185">Reference proteome</keyword>
<evidence type="ECO:0000259" key="2">
    <source>
        <dbReference type="Pfam" id="PF04773"/>
    </source>
</evidence>
<evidence type="ECO:0000313" key="4">
    <source>
        <dbReference type="Proteomes" id="UP000258927"/>
    </source>
</evidence>
<dbReference type="Proteomes" id="UP000258927">
    <property type="component" value="Chromosome"/>
</dbReference>
<dbReference type="InterPro" id="IPR006860">
    <property type="entry name" value="FecR"/>
</dbReference>
<proteinExistence type="predicted"/>
<reference evidence="3 4" key="1">
    <citation type="submission" date="2017-05" db="EMBL/GenBank/DDBJ databases">
        <title>Genome Analysis of Maritalea myrionectae HL2708#5.</title>
        <authorList>
            <consortium name="Cotde Inc.-PKNU"/>
            <person name="Jang D."/>
            <person name="Oh H.-M."/>
        </authorList>
    </citation>
    <scope>NUCLEOTIDE SEQUENCE [LARGE SCALE GENOMIC DNA]</scope>
    <source>
        <strain evidence="3 4">HL2708#5</strain>
    </source>
</reference>
<protein>
    <recommendedName>
        <fullName evidence="2">FecR protein domain-containing protein</fullName>
    </recommendedName>
</protein>
<feature type="domain" description="FecR protein" evidence="2">
    <location>
        <begin position="60"/>
        <end position="154"/>
    </location>
</feature>
<evidence type="ECO:0000313" key="3">
    <source>
        <dbReference type="EMBL" id="AVX04027.1"/>
    </source>
</evidence>
<name>A0A2R4MDB3_9HYPH</name>
<accession>A0A2R4MDB3</accession>